<gene>
    <name evidence="1" type="ORF">ACFQ33_20705</name>
</gene>
<name>A0ABW3Z235_MYCRA</name>
<sequence length="143" mass="15265">MAVLTDIIVAPTTEVPAIIAERPGAKRWPVFETTGLDLLVLADLALALKRPIEATAIDEQTPAASADETEGPWLYVLPVGLRDSIASIGSSDIPAVADAWAKGEEAENRGLTSDVAERLLAQLQKLAVQAHAEDKPLLLWMSM</sequence>
<keyword evidence="2" id="KW-1185">Reference proteome</keyword>
<organism evidence="1 2">
    <name type="scientific">Mycoplana ramosa</name>
    <name type="common">Mycoplana bullata</name>
    <dbReference type="NCBI Taxonomy" id="40837"/>
    <lineage>
        <taxon>Bacteria</taxon>
        <taxon>Pseudomonadati</taxon>
        <taxon>Pseudomonadota</taxon>
        <taxon>Alphaproteobacteria</taxon>
        <taxon>Hyphomicrobiales</taxon>
        <taxon>Rhizobiaceae</taxon>
        <taxon>Mycoplana</taxon>
    </lineage>
</organism>
<reference evidence="2" key="1">
    <citation type="journal article" date="2019" name="Int. J. Syst. Evol. Microbiol.">
        <title>The Global Catalogue of Microorganisms (GCM) 10K type strain sequencing project: providing services to taxonomists for standard genome sequencing and annotation.</title>
        <authorList>
            <consortium name="The Broad Institute Genomics Platform"/>
            <consortium name="The Broad Institute Genome Sequencing Center for Infectious Disease"/>
            <person name="Wu L."/>
            <person name="Ma J."/>
        </authorList>
    </citation>
    <scope>NUCLEOTIDE SEQUENCE [LARGE SCALE GENOMIC DNA]</scope>
    <source>
        <strain evidence="2">CCUG 55609</strain>
    </source>
</reference>
<dbReference type="EMBL" id="JBHTNF010000022">
    <property type="protein sequence ID" value="MFD1330314.1"/>
    <property type="molecule type" value="Genomic_DNA"/>
</dbReference>
<dbReference type="Proteomes" id="UP001597173">
    <property type="component" value="Unassembled WGS sequence"/>
</dbReference>
<evidence type="ECO:0000313" key="1">
    <source>
        <dbReference type="EMBL" id="MFD1330314.1"/>
    </source>
</evidence>
<evidence type="ECO:0000313" key="2">
    <source>
        <dbReference type="Proteomes" id="UP001597173"/>
    </source>
</evidence>
<proteinExistence type="predicted"/>
<protein>
    <recommendedName>
        <fullName evidence="3">DUF1877 family protein</fullName>
    </recommendedName>
</protein>
<evidence type="ECO:0008006" key="3">
    <source>
        <dbReference type="Google" id="ProtNLM"/>
    </source>
</evidence>
<dbReference type="RefSeq" id="WP_374841250.1">
    <property type="nucleotide sequence ID" value="NZ_JBHEEW010000020.1"/>
</dbReference>
<accession>A0ABW3Z235</accession>
<comment type="caution">
    <text evidence="1">The sequence shown here is derived from an EMBL/GenBank/DDBJ whole genome shotgun (WGS) entry which is preliminary data.</text>
</comment>